<reference evidence="2 3" key="1">
    <citation type="submission" date="2020-07" db="EMBL/GenBank/DDBJ databases">
        <title>Sequencing the genomes of 1000 actinobacteria strains.</title>
        <authorList>
            <person name="Klenk H.-P."/>
        </authorList>
    </citation>
    <scope>NUCLEOTIDE SEQUENCE [LARGE SCALE GENOMIC DNA]</scope>
    <source>
        <strain evidence="2 3">DSM 104006</strain>
    </source>
</reference>
<accession>A0A853B6F5</accession>
<feature type="domain" description="MOSC" evidence="1">
    <location>
        <begin position="47"/>
        <end position="190"/>
    </location>
</feature>
<evidence type="ECO:0000313" key="2">
    <source>
        <dbReference type="EMBL" id="NYI90344.1"/>
    </source>
</evidence>
<dbReference type="PROSITE" id="PS51340">
    <property type="entry name" value="MOSC"/>
    <property type="match status" value="1"/>
</dbReference>
<sequence>MDHELAQVNIDRPVPPEMSAGKVLSVNIGAERALAEADLGVTGIDKRPVDGPVAVAAPGARGTGGSGVAGDRICDLRNHGGDDQAVYAYAREDLDAWAAELGRDLPPGVFGENLTTTGLDLTGAVIGERWRVGESLVLEVSCPRIPCRTFAGWLGERGWVKTFTRRAVPGAYFRVLEPGPVQAGNSVEVLSRPGHGVTIGTVFRAFTTEPDLLPELTVAEALPEHDMRKVHRTLERRAASAG</sequence>
<evidence type="ECO:0000259" key="1">
    <source>
        <dbReference type="PROSITE" id="PS51340"/>
    </source>
</evidence>
<gene>
    <name evidence="2" type="ORF">HNR02_003667</name>
</gene>
<dbReference type="Pfam" id="PF03473">
    <property type="entry name" value="MOSC"/>
    <property type="match status" value="1"/>
</dbReference>
<dbReference type="AlphaFoldDB" id="A0A853B6F5"/>
<organism evidence="2 3">
    <name type="scientific">Amycolatopsis endophytica</name>
    <dbReference type="NCBI Taxonomy" id="860233"/>
    <lineage>
        <taxon>Bacteria</taxon>
        <taxon>Bacillati</taxon>
        <taxon>Actinomycetota</taxon>
        <taxon>Actinomycetes</taxon>
        <taxon>Pseudonocardiales</taxon>
        <taxon>Pseudonocardiaceae</taxon>
        <taxon>Amycolatopsis</taxon>
    </lineage>
</organism>
<dbReference type="PANTHER" id="PTHR30212">
    <property type="entry name" value="PROTEIN YIIM"/>
    <property type="match status" value="1"/>
</dbReference>
<protein>
    <submittedName>
        <fullName evidence="2">MOSC domain-containing protein YiiM</fullName>
    </submittedName>
</protein>
<evidence type="ECO:0000313" key="3">
    <source>
        <dbReference type="Proteomes" id="UP000549616"/>
    </source>
</evidence>
<dbReference type="GO" id="GO:0003824">
    <property type="term" value="F:catalytic activity"/>
    <property type="evidence" value="ECO:0007669"/>
    <property type="project" value="InterPro"/>
</dbReference>
<dbReference type="GO" id="GO:0030151">
    <property type="term" value="F:molybdenum ion binding"/>
    <property type="evidence" value="ECO:0007669"/>
    <property type="project" value="InterPro"/>
</dbReference>
<keyword evidence="3" id="KW-1185">Reference proteome</keyword>
<proteinExistence type="predicted"/>
<dbReference type="Proteomes" id="UP000549616">
    <property type="component" value="Unassembled WGS sequence"/>
</dbReference>
<dbReference type="InterPro" id="IPR011037">
    <property type="entry name" value="Pyrv_Knase-like_insert_dom_sf"/>
</dbReference>
<dbReference type="InterPro" id="IPR005302">
    <property type="entry name" value="MoCF_Sase_C"/>
</dbReference>
<dbReference type="Gene3D" id="2.40.33.20">
    <property type="entry name" value="PK beta-barrel domain-like"/>
    <property type="match status" value="1"/>
</dbReference>
<dbReference type="SUPFAM" id="SSF50800">
    <property type="entry name" value="PK beta-barrel domain-like"/>
    <property type="match status" value="1"/>
</dbReference>
<comment type="caution">
    <text evidence="2">The sequence shown here is derived from an EMBL/GenBank/DDBJ whole genome shotgun (WGS) entry which is preliminary data.</text>
</comment>
<dbReference type="EMBL" id="JACCFK010000001">
    <property type="protein sequence ID" value="NYI90344.1"/>
    <property type="molecule type" value="Genomic_DNA"/>
</dbReference>
<dbReference type="GO" id="GO:0030170">
    <property type="term" value="F:pyridoxal phosphate binding"/>
    <property type="evidence" value="ECO:0007669"/>
    <property type="project" value="InterPro"/>
</dbReference>
<dbReference type="PANTHER" id="PTHR30212:SF2">
    <property type="entry name" value="PROTEIN YIIM"/>
    <property type="match status" value="1"/>
</dbReference>
<dbReference type="InterPro" id="IPR052353">
    <property type="entry name" value="Benzoxazolinone_Detox_Enz"/>
</dbReference>
<name>A0A853B6F5_9PSEU</name>